<name>A0A8C6U497_9GOBI</name>
<dbReference type="InterPro" id="IPR013106">
    <property type="entry name" value="Ig_V-set"/>
</dbReference>
<proteinExistence type="predicted"/>
<accession>A0A8C6U497</accession>
<dbReference type="PANTHER" id="PTHR11860:SF87">
    <property type="entry name" value="CMRF35-LIKE MOLECULE 8"/>
    <property type="match status" value="1"/>
</dbReference>
<dbReference type="Proteomes" id="UP000694523">
    <property type="component" value="Unplaced"/>
</dbReference>
<dbReference type="InterPro" id="IPR036179">
    <property type="entry name" value="Ig-like_dom_sf"/>
</dbReference>
<dbReference type="Gene3D" id="2.60.40.10">
    <property type="entry name" value="Immunoglobulins"/>
    <property type="match status" value="1"/>
</dbReference>
<reference evidence="5" key="2">
    <citation type="submission" date="2025-09" db="UniProtKB">
        <authorList>
            <consortium name="Ensembl"/>
        </authorList>
    </citation>
    <scope>IDENTIFICATION</scope>
</reference>
<evidence type="ECO:0000256" key="1">
    <source>
        <dbReference type="ARBA" id="ARBA00004370"/>
    </source>
</evidence>
<dbReference type="PANTHER" id="PTHR11860">
    <property type="entry name" value="POLYMERIC-IMMUNOGLOBULIN RECEPTOR"/>
    <property type="match status" value="1"/>
</dbReference>
<keyword evidence="2" id="KW-0812">Transmembrane</keyword>
<evidence type="ECO:0000256" key="3">
    <source>
        <dbReference type="ARBA" id="ARBA00023136"/>
    </source>
</evidence>
<evidence type="ECO:0000313" key="6">
    <source>
        <dbReference type="Proteomes" id="UP000694523"/>
    </source>
</evidence>
<protein>
    <recommendedName>
        <fullName evidence="4">Immunoglobulin V-set domain-containing protein</fullName>
    </recommendedName>
</protein>
<reference evidence="5" key="1">
    <citation type="submission" date="2025-08" db="UniProtKB">
        <authorList>
            <consortium name="Ensembl"/>
        </authorList>
    </citation>
    <scope>IDENTIFICATION</scope>
</reference>
<dbReference type="InterPro" id="IPR013783">
    <property type="entry name" value="Ig-like_fold"/>
</dbReference>
<dbReference type="AlphaFoldDB" id="A0A8C6U497"/>
<dbReference type="CDD" id="cd05716">
    <property type="entry name" value="IgV_pIgR_like"/>
    <property type="match status" value="1"/>
</dbReference>
<evidence type="ECO:0000259" key="4">
    <source>
        <dbReference type="Pfam" id="PF07686"/>
    </source>
</evidence>
<evidence type="ECO:0000256" key="2">
    <source>
        <dbReference type="ARBA" id="ARBA00022692"/>
    </source>
</evidence>
<dbReference type="Pfam" id="PF07686">
    <property type="entry name" value="V-set"/>
    <property type="match status" value="1"/>
</dbReference>
<keyword evidence="3" id="KW-0472">Membrane</keyword>
<dbReference type="GO" id="GO:0005886">
    <property type="term" value="C:plasma membrane"/>
    <property type="evidence" value="ECO:0007669"/>
    <property type="project" value="TreeGrafter"/>
</dbReference>
<dbReference type="Ensembl" id="ENSNMLT00000035374.1">
    <property type="protein sequence ID" value="ENSNMLP00000031740.1"/>
    <property type="gene ID" value="ENSNMLG00000019910.1"/>
</dbReference>
<comment type="subcellular location">
    <subcellularLocation>
        <location evidence="1">Membrane</location>
    </subcellularLocation>
</comment>
<organism evidence="5 6">
    <name type="scientific">Neogobius melanostomus</name>
    <name type="common">round goby</name>
    <dbReference type="NCBI Taxonomy" id="47308"/>
    <lineage>
        <taxon>Eukaryota</taxon>
        <taxon>Metazoa</taxon>
        <taxon>Chordata</taxon>
        <taxon>Craniata</taxon>
        <taxon>Vertebrata</taxon>
        <taxon>Euteleostomi</taxon>
        <taxon>Actinopterygii</taxon>
        <taxon>Neopterygii</taxon>
        <taxon>Teleostei</taxon>
        <taxon>Neoteleostei</taxon>
        <taxon>Acanthomorphata</taxon>
        <taxon>Gobiaria</taxon>
        <taxon>Gobiiformes</taxon>
        <taxon>Gobioidei</taxon>
        <taxon>Gobiidae</taxon>
        <taxon>Benthophilinae</taxon>
        <taxon>Neogobiini</taxon>
        <taxon>Neogobius</taxon>
    </lineage>
</organism>
<dbReference type="InterPro" id="IPR050671">
    <property type="entry name" value="CD300_family_receptors"/>
</dbReference>
<sequence length="169" mass="19262">AVAPLFEFKFLPPLCSLSVCMQGHHRVRIFSFRGGSLAIPCHYEPQYAGYVKYWCWGSTREFCTSLARTDDEPSTSDTPAQKKVKILDDPVQLVFTVTMEQLKKEDSGWYMCGVEIGGMWSVDLHAFTEIKVIDGMSVLHSRLSREEGSVVTVECSYSEKYRYLLITRL</sequence>
<feature type="domain" description="Immunoglobulin V-set" evidence="4">
    <location>
        <begin position="33"/>
        <end position="117"/>
    </location>
</feature>
<dbReference type="SUPFAM" id="SSF48726">
    <property type="entry name" value="Immunoglobulin"/>
    <property type="match status" value="1"/>
</dbReference>
<dbReference type="GO" id="GO:0004888">
    <property type="term" value="F:transmembrane signaling receptor activity"/>
    <property type="evidence" value="ECO:0007669"/>
    <property type="project" value="TreeGrafter"/>
</dbReference>
<keyword evidence="6" id="KW-1185">Reference proteome</keyword>
<evidence type="ECO:0000313" key="5">
    <source>
        <dbReference type="Ensembl" id="ENSNMLP00000031740.1"/>
    </source>
</evidence>